<dbReference type="OrthoDB" id="9816160at2"/>
<dbReference type="EMBL" id="PQNK01000003">
    <property type="protein sequence ID" value="RRO87411.1"/>
    <property type="molecule type" value="Genomic_DNA"/>
</dbReference>
<comment type="cofactor">
    <cofactor evidence="3">
        <name>Mg(2+)</name>
        <dbReference type="ChEBI" id="CHEBI:18420"/>
    </cofactor>
</comment>
<keyword evidence="1 3" id="KW-0378">Hydrolase</keyword>
<protein>
    <recommendedName>
        <fullName evidence="3">Trehalose 6-phosphate phosphatase</fullName>
        <ecNumber evidence="3">3.1.3.12</ecNumber>
    </recommendedName>
</protein>
<dbReference type="NCBIfam" id="TIGR00685">
    <property type="entry name" value="T6PP"/>
    <property type="match status" value="1"/>
</dbReference>
<accession>A0A3R8REW1</accession>
<dbReference type="Gene3D" id="3.30.70.1020">
    <property type="entry name" value="Trehalose-6-phosphate phosphatase related protein, domain 2"/>
    <property type="match status" value="1"/>
</dbReference>
<comment type="function">
    <text evidence="2 3">Removes the phosphate from trehalose 6-phosphate to produce free trehalose.</text>
</comment>
<proteinExistence type="inferred from homology"/>
<dbReference type="SUPFAM" id="SSF56784">
    <property type="entry name" value="HAD-like"/>
    <property type="match status" value="1"/>
</dbReference>
<organism evidence="4 5">
    <name type="scientific">Corynebacterium bovis</name>
    <dbReference type="NCBI Taxonomy" id="36808"/>
    <lineage>
        <taxon>Bacteria</taxon>
        <taxon>Bacillati</taxon>
        <taxon>Actinomycetota</taxon>
        <taxon>Actinomycetes</taxon>
        <taxon>Mycobacteriales</taxon>
        <taxon>Corynebacteriaceae</taxon>
        <taxon>Corynebacterium</taxon>
    </lineage>
</organism>
<comment type="pathway">
    <text evidence="3">Glycan biosynthesis; trehalose biosynthesis.</text>
</comment>
<dbReference type="PANTHER" id="PTHR43768:SF3">
    <property type="entry name" value="TREHALOSE 6-PHOSPHATE PHOSPHATASE"/>
    <property type="match status" value="1"/>
</dbReference>
<evidence type="ECO:0000256" key="3">
    <source>
        <dbReference type="RuleBase" id="RU361117"/>
    </source>
</evidence>
<dbReference type="InterPro" id="IPR023214">
    <property type="entry name" value="HAD_sf"/>
</dbReference>
<dbReference type="AlphaFoldDB" id="A0A3R8REW1"/>
<comment type="caution">
    <text evidence="4">The sequence shown here is derived from an EMBL/GenBank/DDBJ whole genome shotgun (WGS) entry which is preliminary data.</text>
</comment>
<keyword evidence="3" id="KW-0479">Metal-binding</keyword>
<evidence type="ECO:0000313" key="5">
    <source>
        <dbReference type="Proteomes" id="UP000276526"/>
    </source>
</evidence>
<dbReference type="InterPro" id="IPR044651">
    <property type="entry name" value="OTSB-like"/>
</dbReference>
<sequence>MPQRPASAFDSFTVSDEDIAYLAGVPSLLVACDFDGTLAEFTDEPNTARAVPGAMDALRDLAALPGTTVCVLSGRDLGQLQTVTELPALREPGEDDILLVGSHGAEPAVDGGVTLTDDQKSLLADLGAEAERQAARDEGMWVEYKTFAVGLHERTALDFSIAEEAMQAFHDVAAQREGTTITWGKDILEVAVDGTTKGSYVRHLREELGVDAVLFIGDDVTDETAMEVLDQGEDTEARPDMGVRVGFGATAAQRRVESPTDTAALLRRLADARG</sequence>
<reference evidence="4 5" key="1">
    <citation type="submission" date="2018-01" db="EMBL/GenBank/DDBJ databases">
        <title>Twenty Corynebacterium bovis Genomes.</title>
        <authorList>
            <person name="Gulvik C.A."/>
        </authorList>
    </citation>
    <scope>NUCLEOTIDE SEQUENCE [LARGE SCALE GENOMIC DNA]</scope>
    <source>
        <strain evidence="4 5">F6900</strain>
    </source>
</reference>
<keyword evidence="3" id="KW-0460">Magnesium</keyword>
<dbReference type="Proteomes" id="UP000276526">
    <property type="component" value="Unassembled WGS sequence"/>
</dbReference>
<dbReference type="GO" id="GO:0005992">
    <property type="term" value="P:trehalose biosynthetic process"/>
    <property type="evidence" value="ECO:0007669"/>
    <property type="project" value="UniProtKB-UniPathway"/>
</dbReference>
<dbReference type="UniPathway" id="UPA00299"/>
<dbReference type="PANTHER" id="PTHR43768">
    <property type="entry name" value="TREHALOSE 6-PHOSPHATE PHOSPHATASE"/>
    <property type="match status" value="1"/>
</dbReference>
<dbReference type="PROSITE" id="PS51257">
    <property type="entry name" value="PROKAR_LIPOPROTEIN"/>
    <property type="match status" value="1"/>
</dbReference>
<dbReference type="RefSeq" id="WP_010268874.1">
    <property type="nucleotide sequence ID" value="NZ_CP066067.1"/>
</dbReference>
<dbReference type="Pfam" id="PF02358">
    <property type="entry name" value="Trehalose_PPase"/>
    <property type="match status" value="1"/>
</dbReference>
<evidence type="ECO:0000256" key="2">
    <source>
        <dbReference type="ARBA" id="ARBA00024179"/>
    </source>
</evidence>
<gene>
    <name evidence="4" type="primary">otsB</name>
    <name evidence="4" type="ORF">CXF48_02435</name>
</gene>
<dbReference type="InterPro" id="IPR036412">
    <property type="entry name" value="HAD-like_sf"/>
</dbReference>
<dbReference type="GO" id="GO:0004805">
    <property type="term" value="F:trehalose-phosphatase activity"/>
    <property type="evidence" value="ECO:0007669"/>
    <property type="project" value="UniProtKB-EC"/>
</dbReference>
<evidence type="ECO:0000256" key="1">
    <source>
        <dbReference type="ARBA" id="ARBA00022801"/>
    </source>
</evidence>
<dbReference type="InterPro" id="IPR003337">
    <property type="entry name" value="Trehalose_PPase"/>
</dbReference>
<dbReference type="GO" id="GO:0046872">
    <property type="term" value="F:metal ion binding"/>
    <property type="evidence" value="ECO:0007669"/>
    <property type="project" value="UniProtKB-KW"/>
</dbReference>
<dbReference type="Gene3D" id="3.40.50.1000">
    <property type="entry name" value="HAD superfamily/HAD-like"/>
    <property type="match status" value="1"/>
</dbReference>
<evidence type="ECO:0000313" key="4">
    <source>
        <dbReference type="EMBL" id="RRO87411.1"/>
    </source>
</evidence>
<comment type="catalytic activity">
    <reaction evidence="3">
        <text>alpha,alpha-trehalose 6-phosphate + H2O = alpha,alpha-trehalose + phosphate</text>
        <dbReference type="Rhea" id="RHEA:23420"/>
        <dbReference type="ChEBI" id="CHEBI:15377"/>
        <dbReference type="ChEBI" id="CHEBI:16551"/>
        <dbReference type="ChEBI" id="CHEBI:43474"/>
        <dbReference type="ChEBI" id="CHEBI:58429"/>
        <dbReference type="EC" id="3.1.3.12"/>
    </reaction>
</comment>
<dbReference type="EC" id="3.1.3.12" evidence="3"/>
<comment type="similarity">
    <text evidence="3">Belongs to the trehalose phosphatase family.</text>
</comment>
<name>A0A3R8REW1_9CORY</name>